<feature type="compositionally biased region" description="Polar residues" evidence="1">
    <location>
        <begin position="91"/>
        <end position="117"/>
    </location>
</feature>
<name>A0A8S9WPM1_APOLU</name>
<evidence type="ECO:0000313" key="3">
    <source>
        <dbReference type="Proteomes" id="UP000466442"/>
    </source>
</evidence>
<organism evidence="2 3">
    <name type="scientific">Apolygus lucorum</name>
    <name type="common">Small green plant bug</name>
    <name type="synonym">Lygocoris lucorum</name>
    <dbReference type="NCBI Taxonomy" id="248454"/>
    <lineage>
        <taxon>Eukaryota</taxon>
        <taxon>Metazoa</taxon>
        <taxon>Ecdysozoa</taxon>
        <taxon>Arthropoda</taxon>
        <taxon>Hexapoda</taxon>
        <taxon>Insecta</taxon>
        <taxon>Pterygota</taxon>
        <taxon>Neoptera</taxon>
        <taxon>Paraneoptera</taxon>
        <taxon>Hemiptera</taxon>
        <taxon>Heteroptera</taxon>
        <taxon>Panheteroptera</taxon>
        <taxon>Cimicomorpha</taxon>
        <taxon>Miridae</taxon>
        <taxon>Mirini</taxon>
        <taxon>Apolygus</taxon>
    </lineage>
</organism>
<feature type="compositionally biased region" description="Basic and acidic residues" evidence="1">
    <location>
        <begin position="1"/>
        <end position="26"/>
    </location>
</feature>
<sequence length="170" mass="19315">MEGISRDFRKPCSTDSVPSRKGDGKHKCTKCVRFKNTPKIYRIVTRIPKLPSKTQHVFERTTDKPKKTAKIVHLQPTPNKSINEPIGDQVQPISNKPTNKPNSVQVQPNLSKPQQPISGKIGAESYSNTYSRIQSLWVNSKFEDEDLILEPDQSESPDKIVLYNRGLLKY</sequence>
<feature type="region of interest" description="Disordered" evidence="1">
    <location>
        <begin position="1"/>
        <end position="27"/>
    </location>
</feature>
<proteinExistence type="predicted"/>
<evidence type="ECO:0000256" key="1">
    <source>
        <dbReference type="SAM" id="MobiDB-lite"/>
    </source>
</evidence>
<dbReference type="Proteomes" id="UP000466442">
    <property type="component" value="Unassembled WGS sequence"/>
</dbReference>
<gene>
    <name evidence="2" type="ORF">GE061_020259</name>
</gene>
<evidence type="ECO:0000313" key="2">
    <source>
        <dbReference type="EMBL" id="KAF6197375.1"/>
    </source>
</evidence>
<dbReference type="AlphaFoldDB" id="A0A8S9WPM1"/>
<keyword evidence="3" id="KW-1185">Reference proteome</keyword>
<protein>
    <submittedName>
        <fullName evidence="2">Uncharacterized protein</fullName>
    </submittedName>
</protein>
<accession>A0A8S9WPM1</accession>
<reference evidence="2" key="1">
    <citation type="journal article" date="2021" name="Mol. Ecol. Resour.">
        <title>Apolygus lucorum genome provides insights into omnivorousness and mesophyll feeding.</title>
        <authorList>
            <person name="Liu Y."/>
            <person name="Liu H."/>
            <person name="Wang H."/>
            <person name="Huang T."/>
            <person name="Liu B."/>
            <person name="Yang B."/>
            <person name="Yin L."/>
            <person name="Li B."/>
            <person name="Zhang Y."/>
            <person name="Zhang S."/>
            <person name="Jiang F."/>
            <person name="Zhang X."/>
            <person name="Ren Y."/>
            <person name="Wang B."/>
            <person name="Wang S."/>
            <person name="Lu Y."/>
            <person name="Wu K."/>
            <person name="Fan W."/>
            <person name="Wang G."/>
        </authorList>
    </citation>
    <scope>NUCLEOTIDE SEQUENCE</scope>
    <source>
        <strain evidence="2">12Hb</strain>
    </source>
</reference>
<dbReference type="EMBL" id="WIXP02000101">
    <property type="protein sequence ID" value="KAF6197375.1"/>
    <property type="molecule type" value="Genomic_DNA"/>
</dbReference>
<comment type="caution">
    <text evidence="2">The sequence shown here is derived from an EMBL/GenBank/DDBJ whole genome shotgun (WGS) entry which is preliminary data.</text>
</comment>
<feature type="region of interest" description="Disordered" evidence="1">
    <location>
        <begin position="76"/>
        <end position="118"/>
    </location>
</feature>